<evidence type="ECO:0000313" key="7">
    <source>
        <dbReference type="EMBL" id="OMJ16645.1"/>
    </source>
</evidence>
<reference evidence="8" key="1">
    <citation type="submission" date="2017-01" db="EMBL/GenBank/DDBJ databases">
        <authorList>
            <person name="Wang Y."/>
            <person name="White M."/>
            <person name="Kvist S."/>
            <person name="Moncalvo J.-M."/>
        </authorList>
    </citation>
    <scope>NUCLEOTIDE SEQUENCE [LARGE SCALE GENOMIC DNA]</scope>
    <source>
        <strain evidence="8">ID-206-W2</strain>
    </source>
</reference>
<keyword evidence="4" id="KW-0378">Hydrolase</keyword>
<dbReference type="Pfam" id="PF08284">
    <property type="entry name" value="RVP_2"/>
    <property type="match status" value="1"/>
</dbReference>
<dbReference type="Gene3D" id="2.40.70.10">
    <property type="entry name" value="Acid Proteases"/>
    <property type="match status" value="1"/>
</dbReference>
<keyword evidence="8" id="KW-1185">Reference proteome</keyword>
<keyword evidence="3" id="KW-0064">Aspartyl protease</keyword>
<dbReference type="Gene3D" id="4.10.60.10">
    <property type="entry name" value="Zinc finger, CCHC-type"/>
    <property type="match status" value="1"/>
</dbReference>
<dbReference type="GO" id="GO:0003676">
    <property type="term" value="F:nucleic acid binding"/>
    <property type="evidence" value="ECO:0007669"/>
    <property type="project" value="InterPro"/>
</dbReference>
<comment type="similarity">
    <text evidence="1">Belongs to the DDI1 family.</text>
</comment>
<dbReference type="PROSITE" id="PS50158">
    <property type="entry name" value="ZF_CCHC"/>
    <property type="match status" value="1"/>
</dbReference>
<name>A0A1R1XPX5_9FUNG</name>
<dbReference type="AlphaFoldDB" id="A0A1R1XPX5"/>
<evidence type="ECO:0000256" key="3">
    <source>
        <dbReference type="ARBA" id="ARBA00022750"/>
    </source>
</evidence>
<dbReference type="InterPro" id="IPR036875">
    <property type="entry name" value="Znf_CCHC_sf"/>
</dbReference>
<dbReference type="SUPFAM" id="SSF57756">
    <property type="entry name" value="Retrovirus zinc finger-like domains"/>
    <property type="match status" value="1"/>
</dbReference>
<comment type="caution">
    <text evidence="7">The sequence shown here is derived from an EMBL/GenBank/DDBJ whole genome shotgun (WGS) entry which is preliminary data.</text>
</comment>
<proteinExistence type="inferred from homology"/>
<dbReference type="PANTHER" id="PTHR12917:SF1">
    <property type="entry name" value="AT13091P"/>
    <property type="match status" value="1"/>
</dbReference>
<gene>
    <name evidence="7" type="ORF">AYI69_g7754</name>
</gene>
<evidence type="ECO:0000259" key="6">
    <source>
        <dbReference type="PROSITE" id="PS50158"/>
    </source>
</evidence>
<keyword evidence="5" id="KW-0479">Metal-binding</keyword>
<protein>
    <recommendedName>
        <fullName evidence="6">CCHC-type domain-containing protein</fullName>
    </recommendedName>
</protein>
<feature type="domain" description="CCHC-type" evidence="6">
    <location>
        <begin position="245"/>
        <end position="260"/>
    </location>
</feature>
<dbReference type="InterPro" id="IPR021109">
    <property type="entry name" value="Peptidase_aspartic_dom_sf"/>
</dbReference>
<sequence>MKREGFLETDYTEFVEIYLKDKAVYWYNVYGANIDSWTEFKRNFLEFFGGKDRELAAWKELQKYKQGDLSIMEFSSKLQILFKAAKVTDSKEKLKYFIVSVNPSYRKSVYQKECKTWEEALDVSVKNEQLKILCSEELSSFESQKIDDTGGSEIVKPEISYPAQNDTIKNVISGIKDINKPDPMYETLIKKFDEMNLNLINTVKTIQNVHIDRSNYPIRSNIRTYNYPGSGNYNNREHFMRNGLCFYCNEHGHTQANCPKRNEVKVAIPNQENIMGNKYIPQNKTVNCMELIDPDEINENIPETKPPESELYVAEKRKFDKQKVGIDKKHKINANDNENQIEANSKEIKKPIIRKTNKQTKFTSTDVPYSIKKELTNTSANINLAQLLETSPQIRKELINYCRKGNELEINNINSSNEWNTNCKTIVNVLGRNYWAVLDTGAACSVISSSFAEHLGLLVDKKTSQQIVTADGKRHPVEGIISEFPITIAERDFPIDMIVLNQNSKMLILGTNWIKRHSAIIDMNSNQLILSRDEYDIILTISIRKESYISDKDDNLELYGIGVEENQHDDENEIIENEELKILLTQYEDMMATEVCDLTQTDTVEHSIITGDAKPALAQEK</sequence>
<dbReference type="GO" id="GO:0006508">
    <property type="term" value="P:proteolysis"/>
    <property type="evidence" value="ECO:0007669"/>
    <property type="project" value="UniProtKB-KW"/>
</dbReference>
<keyword evidence="5" id="KW-0862">Zinc</keyword>
<dbReference type="OrthoDB" id="1047367at2759"/>
<keyword evidence="2" id="KW-0645">Protease</keyword>
<dbReference type="SUPFAM" id="SSF50630">
    <property type="entry name" value="Acid proteases"/>
    <property type="match status" value="1"/>
</dbReference>
<evidence type="ECO:0000256" key="1">
    <source>
        <dbReference type="ARBA" id="ARBA00009136"/>
    </source>
</evidence>
<dbReference type="PANTHER" id="PTHR12917">
    <property type="entry name" value="ASPARTYL PROTEASE DDI-RELATED"/>
    <property type="match status" value="1"/>
</dbReference>
<evidence type="ECO:0000256" key="2">
    <source>
        <dbReference type="ARBA" id="ARBA00022670"/>
    </source>
</evidence>
<dbReference type="GO" id="GO:0004190">
    <property type="term" value="F:aspartic-type endopeptidase activity"/>
    <property type="evidence" value="ECO:0007669"/>
    <property type="project" value="UniProtKB-KW"/>
</dbReference>
<dbReference type="Proteomes" id="UP000187429">
    <property type="component" value="Unassembled WGS sequence"/>
</dbReference>
<evidence type="ECO:0000313" key="8">
    <source>
        <dbReference type="Proteomes" id="UP000187429"/>
    </source>
</evidence>
<dbReference type="CDD" id="cd00303">
    <property type="entry name" value="retropepsin_like"/>
    <property type="match status" value="1"/>
</dbReference>
<dbReference type="InterPro" id="IPR001878">
    <property type="entry name" value="Znf_CCHC"/>
</dbReference>
<dbReference type="GO" id="GO:0008270">
    <property type="term" value="F:zinc ion binding"/>
    <property type="evidence" value="ECO:0007669"/>
    <property type="project" value="UniProtKB-KW"/>
</dbReference>
<organism evidence="7 8">
    <name type="scientific">Smittium culicis</name>
    <dbReference type="NCBI Taxonomy" id="133412"/>
    <lineage>
        <taxon>Eukaryota</taxon>
        <taxon>Fungi</taxon>
        <taxon>Fungi incertae sedis</taxon>
        <taxon>Zoopagomycota</taxon>
        <taxon>Kickxellomycotina</taxon>
        <taxon>Harpellomycetes</taxon>
        <taxon>Harpellales</taxon>
        <taxon>Legeriomycetaceae</taxon>
        <taxon>Smittium</taxon>
    </lineage>
</organism>
<keyword evidence="5" id="KW-0863">Zinc-finger</keyword>
<dbReference type="SMART" id="SM00343">
    <property type="entry name" value="ZnF_C2HC"/>
    <property type="match status" value="1"/>
</dbReference>
<dbReference type="EMBL" id="LSSM01003837">
    <property type="protein sequence ID" value="OMJ16645.1"/>
    <property type="molecule type" value="Genomic_DNA"/>
</dbReference>
<dbReference type="Pfam" id="PF03732">
    <property type="entry name" value="Retrotrans_gag"/>
    <property type="match status" value="1"/>
</dbReference>
<accession>A0A1R1XPX5</accession>
<dbReference type="InterPro" id="IPR005162">
    <property type="entry name" value="Retrotrans_gag_dom"/>
</dbReference>
<evidence type="ECO:0000256" key="5">
    <source>
        <dbReference type="PROSITE-ProRule" id="PRU00047"/>
    </source>
</evidence>
<evidence type="ECO:0000256" key="4">
    <source>
        <dbReference type="ARBA" id="ARBA00022801"/>
    </source>
</evidence>